<reference evidence="1 2" key="1">
    <citation type="submission" date="2016-05" db="EMBL/GenBank/DDBJ databases">
        <title>Pathogenic, phenotypic and molecular characterisation of Xanthomonas nasturtii sp. nov. and Xanthomonas floridensis sp. nov., new species of Xanthomonas associated with watercress production in Florida.</title>
        <authorList>
            <person name="Vicente J.G."/>
            <person name="Rothwell S."/>
            <person name="Holub E.B."/>
            <person name="Studholme D.J."/>
        </authorList>
    </citation>
    <scope>NUCLEOTIDE SEQUENCE [LARGE SCALE GENOMIC DNA]</scope>
    <source>
        <strain evidence="1 2">WHRI 8848</strain>
    </source>
</reference>
<name>A0A1A9M7N9_9XANT</name>
<organism evidence="1 2">
    <name type="scientific">Xanthomonas floridensis</name>
    <dbReference type="NCBI Taxonomy" id="1843580"/>
    <lineage>
        <taxon>Bacteria</taxon>
        <taxon>Pseudomonadati</taxon>
        <taxon>Pseudomonadota</taxon>
        <taxon>Gammaproteobacteria</taxon>
        <taxon>Lysobacterales</taxon>
        <taxon>Lysobacteraceae</taxon>
        <taxon>Xanthomonas</taxon>
    </lineage>
</organism>
<accession>A0A1A9M7N9</accession>
<comment type="caution">
    <text evidence="1">The sequence shown here is derived from an EMBL/GenBank/DDBJ whole genome shotgun (WGS) entry which is preliminary data.</text>
</comment>
<dbReference type="AlphaFoldDB" id="A0A1A9M7N9"/>
<protein>
    <submittedName>
        <fullName evidence="1">Pyrroline-5-carboxylate reductase</fullName>
    </submittedName>
</protein>
<evidence type="ECO:0000313" key="2">
    <source>
        <dbReference type="Proteomes" id="UP000077659"/>
    </source>
</evidence>
<dbReference type="EMBL" id="LXNG01000047">
    <property type="protein sequence ID" value="OAG65916.1"/>
    <property type="molecule type" value="Genomic_DNA"/>
</dbReference>
<sequence length="106" mass="11042">MHEQLTTALLIGADVPIDPFVTGQTGATGNLFGTEVLPQQNFDPADALGVDAWSPAGLRTPMGADALGAIGPILRRVPVAAQLPTDRAGRTRHYIGDGAHRHPGLI</sequence>
<evidence type="ECO:0000313" key="1">
    <source>
        <dbReference type="EMBL" id="OAG65916.1"/>
    </source>
</evidence>
<gene>
    <name evidence="1" type="ORF">A7D17_22210</name>
</gene>
<proteinExistence type="predicted"/>
<dbReference type="Proteomes" id="UP000077659">
    <property type="component" value="Unassembled WGS sequence"/>
</dbReference>